<feature type="domain" description="DUF1266" evidence="2">
    <location>
        <begin position="122"/>
        <end position="293"/>
    </location>
</feature>
<dbReference type="Pfam" id="PF06889">
    <property type="entry name" value="DUF1266"/>
    <property type="match status" value="1"/>
</dbReference>
<name>A0A0C2JK93_9ACTN</name>
<evidence type="ECO:0000259" key="2">
    <source>
        <dbReference type="Pfam" id="PF06889"/>
    </source>
</evidence>
<feature type="transmembrane region" description="Helical" evidence="1">
    <location>
        <begin position="6"/>
        <end position="23"/>
    </location>
</feature>
<keyword evidence="1" id="KW-0472">Membrane</keyword>
<dbReference type="RefSeq" id="WP_040275742.1">
    <property type="nucleotide sequence ID" value="NZ_JROO01000039.1"/>
</dbReference>
<accession>A0A0C2JK93</accession>
<keyword evidence="1" id="KW-0812">Transmembrane</keyword>
<proteinExistence type="predicted"/>
<keyword evidence="1" id="KW-1133">Transmembrane helix</keyword>
<protein>
    <recommendedName>
        <fullName evidence="2">DUF1266 domain-containing protein</fullName>
    </recommendedName>
</protein>
<feature type="transmembrane region" description="Helical" evidence="1">
    <location>
        <begin position="30"/>
        <end position="50"/>
    </location>
</feature>
<evidence type="ECO:0000313" key="4">
    <source>
        <dbReference type="Proteomes" id="UP000031675"/>
    </source>
</evidence>
<dbReference type="EMBL" id="JROO01000039">
    <property type="protein sequence ID" value="KIH97337.1"/>
    <property type="molecule type" value="Genomic_DNA"/>
</dbReference>
<comment type="caution">
    <text evidence="3">The sequence shown here is derived from an EMBL/GenBank/DDBJ whole genome shotgun (WGS) entry which is preliminary data.</text>
</comment>
<evidence type="ECO:0000313" key="3">
    <source>
        <dbReference type="EMBL" id="KIH97337.1"/>
    </source>
</evidence>
<dbReference type="Proteomes" id="UP000031675">
    <property type="component" value="Unassembled WGS sequence"/>
</dbReference>
<keyword evidence="4" id="KW-1185">Reference proteome</keyword>
<dbReference type="STRING" id="183763.LP52_19730"/>
<organism evidence="3 4">
    <name type="scientific">Streptomonospora alba</name>
    <dbReference type="NCBI Taxonomy" id="183763"/>
    <lineage>
        <taxon>Bacteria</taxon>
        <taxon>Bacillati</taxon>
        <taxon>Actinomycetota</taxon>
        <taxon>Actinomycetes</taxon>
        <taxon>Streptosporangiales</taxon>
        <taxon>Nocardiopsidaceae</taxon>
        <taxon>Streptomonospora</taxon>
    </lineage>
</organism>
<dbReference type="AlphaFoldDB" id="A0A0C2JK93"/>
<gene>
    <name evidence="3" type="ORF">LP52_19730</name>
</gene>
<sequence length="312" mass="34436">MLTAVAAIAGALTIGAWILVSWGSQRRQPWLMAPLALAVVLLLVLGPAGWTFAPAVLLAAGTFAELVVGSREPPGLHTADPDAALSTERWAAAVAAPFRTALSEPWDEIERPQLRRRYRRALEREWGVVDRASLLAVVEQLWEELHSGEDADLYVDFTAATLRGRPHPDAPRERVVRLSAEQVARLRAVTGAGEETPAVAIAAHQWWRSAQIIRLACGGATLEWLSRVETRCLLHRTAADLQRRYTSWQQLAEAFHGGYLLTYAQRGPGWERTWTALGLLAFDPASPWQRLPWDMPLERVPYEGGLPGALLS</sequence>
<dbReference type="InterPro" id="IPR009677">
    <property type="entry name" value="DUF1266"/>
</dbReference>
<evidence type="ECO:0000256" key="1">
    <source>
        <dbReference type="SAM" id="Phobius"/>
    </source>
</evidence>
<dbReference type="OrthoDB" id="1956494at2"/>
<reference evidence="4" key="1">
    <citation type="journal article" date="2015" name="Chem. Biol.">
        <title>Structure, bioactivity, and resistance mechanism of streptomonomicin, an unusual lasso Peptide from an understudied halophilic actinomycete.</title>
        <authorList>
            <person name="Metelev M."/>
            <person name="Tietz J.I."/>
            <person name="Melby J.O."/>
            <person name="Blair P.M."/>
            <person name="Zhu L."/>
            <person name="Livnat I."/>
            <person name="Severinov K."/>
            <person name="Mitchell D.A."/>
        </authorList>
    </citation>
    <scope>NUCLEOTIDE SEQUENCE [LARGE SCALE GENOMIC DNA]</scope>
    <source>
        <strain evidence="4">YIM 90003</strain>
    </source>
</reference>